<gene>
    <name evidence="2" type="ORF">P9B03_14145</name>
</gene>
<name>A0AAW9NTH8_9BACL</name>
<dbReference type="EMBL" id="JARSFG010000019">
    <property type="protein sequence ID" value="MEC1179637.1"/>
    <property type="molecule type" value="Genomic_DNA"/>
</dbReference>
<accession>A0AAW9NTH8</accession>
<sequence length="132" mass="14325">MKKFKKALTTIAVTGLLLSSLGTLTKAATYESYSYVVPIFEDSVTSLIKKETTGSAYNKVSTIQKDRTLVSWVENTSGTNITSKVTYSSTGTKTMDYKASASEYKGKNVQMSISTSPGTFEKTSTTGEWTPN</sequence>
<dbReference type="Proteomes" id="UP001344888">
    <property type="component" value="Unassembled WGS sequence"/>
</dbReference>
<organism evidence="2 3">
    <name type="scientific">Metasolibacillus meyeri</name>
    <dbReference type="NCBI Taxonomy" id="1071052"/>
    <lineage>
        <taxon>Bacteria</taxon>
        <taxon>Bacillati</taxon>
        <taxon>Bacillota</taxon>
        <taxon>Bacilli</taxon>
        <taxon>Bacillales</taxon>
        <taxon>Caryophanaceae</taxon>
        <taxon>Metasolibacillus</taxon>
    </lineage>
</organism>
<proteinExistence type="predicted"/>
<keyword evidence="1" id="KW-0732">Signal</keyword>
<evidence type="ECO:0000256" key="1">
    <source>
        <dbReference type="SAM" id="SignalP"/>
    </source>
</evidence>
<evidence type="ECO:0000313" key="3">
    <source>
        <dbReference type="Proteomes" id="UP001344888"/>
    </source>
</evidence>
<dbReference type="RefSeq" id="WP_326124121.1">
    <property type="nucleotide sequence ID" value="NZ_JARSFG010000019.1"/>
</dbReference>
<feature type="signal peptide" evidence="1">
    <location>
        <begin position="1"/>
        <end position="27"/>
    </location>
</feature>
<feature type="chain" id="PRO_5043746011" evidence="1">
    <location>
        <begin position="28"/>
        <end position="132"/>
    </location>
</feature>
<evidence type="ECO:0000313" key="2">
    <source>
        <dbReference type="EMBL" id="MEC1179637.1"/>
    </source>
</evidence>
<reference evidence="2 3" key="1">
    <citation type="submission" date="2023-03" db="EMBL/GenBank/DDBJ databases">
        <title>Bacillus Genome Sequencing.</title>
        <authorList>
            <person name="Dunlap C."/>
        </authorList>
    </citation>
    <scope>NUCLEOTIDE SEQUENCE [LARGE SCALE GENOMIC DNA]</scope>
    <source>
        <strain evidence="2 3">B-59205</strain>
    </source>
</reference>
<protein>
    <submittedName>
        <fullName evidence="2">Uncharacterized protein</fullName>
    </submittedName>
</protein>
<comment type="caution">
    <text evidence="2">The sequence shown here is derived from an EMBL/GenBank/DDBJ whole genome shotgun (WGS) entry which is preliminary data.</text>
</comment>
<keyword evidence="3" id="KW-1185">Reference proteome</keyword>
<dbReference type="AlphaFoldDB" id="A0AAW9NTH8"/>